<dbReference type="PANTHER" id="PTHR12697">
    <property type="entry name" value="PBS LYASE HEAT-LIKE PROTEIN"/>
    <property type="match status" value="1"/>
</dbReference>
<evidence type="ECO:0000256" key="1">
    <source>
        <dbReference type="SAM" id="MobiDB-lite"/>
    </source>
</evidence>
<dbReference type="PANTHER" id="PTHR12697:SF5">
    <property type="entry name" value="DEOXYHYPUSINE HYDROXYLASE"/>
    <property type="match status" value="1"/>
</dbReference>
<dbReference type="GO" id="GO:0016491">
    <property type="term" value="F:oxidoreductase activity"/>
    <property type="evidence" value="ECO:0007669"/>
    <property type="project" value="TreeGrafter"/>
</dbReference>
<reference evidence="3 4" key="1">
    <citation type="submission" date="2019-05" db="EMBL/GenBank/DDBJ databases">
        <authorList>
            <consortium name="Science for Life Laboratories"/>
        </authorList>
    </citation>
    <scope>NUCLEOTIDE SEQUENCE [LARGE SCALE GENOMIC DNA]</scope>
    <source>
        <strain evidence="3">Soil9</strain>
    </source>
</reference>
<protein>
    <recommendedName>
        <fullName evidence="5">HEAT repeat domain-containing protein</fullName>
    </recommendedName>
</protein>
<name>A0A6P2CW27_9BACT</name>
<dbReference type="InterPro" id="IPR011989">
    <property type="entry name" value="ARM-like"/>
</dbReference>
<organism evidence="3 4">
    <name type="scientific">Gemmata massiliana</name>
    <dbReference type="NCBI Taxonomy" id="1210884"/>
    <lineage>
        <taxon>Bacteria</taxon>
        <taxon>Pseudomonadati</taxon>
        <taxon>Planctomycetota</taxon>
        <taxon>Planctomycetia</taxon>
        <taxon>Gemmatales</taxon>
        <taxon>Gemmataceae</taxon>
        <taxon>Gemmata</taxon>
    </lineage>
</organism>
<dbReference type="InterPro" id="IPR004155">
    <property type="entry name" value="PBS_lyase_HEAT"/>
</dbReference>
<feature type="chain" id="PRO_5027079088" description="HEAT repeat domain-containing protein" evidence="2">
    <location>
        <begin position="23"/>
        <end position="303"/>
    </location>
</feature>
<keyword evidence="2" id="KW-0732">Signal</keyword>
<dbReference type="AlphaFoldDB" id="A0A6P2CW27"/>
<dbReference type="InterPro" id="IPR016024">
    <property type="entry name" value="ARM-type_fold"/>
</dbReference>
<dbReference type="Pfam" id="PF13646">
    <property type="entry name" value="HEAT_2"/>
    <property type="match status" value="1"/>
</dbReference>
<evidence type="ECO:0000313" key="4">
    <source>
        <dbReference type="Proteomes" id="UP000464178"/>
    </source>
</evidence>
<dbReference type="Proteomes" id="UP000464178">
    <property type="component" value="Chromosome"/>
</dbReference>
<dbReference type="KEGG" id="gms:SOIL9_58000"/>
<evidence type="ECO:0008006" key="5">
    <source>
        <dbReference type="Google" id="ProtNLM"/>
    </source>
</evidence>
<evidence type="ECO:0000313" key="3">
    <source>
        <dbReference type="EMBL" id="VTR91914.1"/>
    </source>
</evidence>
<dbReference type="RefSeq" id="WP_162666850.1">
    <property type="nucleotide sequence ID" value="NZ_LR593886.1"/>
</dbReference>
<dbReference type="EMBL" id="LR593886">
    <property type="protein sequence ID" value="VTR91914.1"/>
    <property type="molecule type" value="Genomic_DNA"/>
</dbReference>
<feature type="signal peptide" evidence="2">
    <location>
        <begin position="1"/>
        <end position="22"/>
    </location>
</feature>
<sequence>MSRTRFLLTFFFALSAISAADAKADSLFVRKAKAVDEAKARALIETLKSDPDEKKRKTAADELGGADPRMCPDAAPTLITALRKDTSAGVRAEAANSLRQLNEVVPQAGAALEMALDNDPSPLVRLAAKRALWVYHLNGYRTAKNEDGTGNQTIEPPFASPSGPRQVVAFIPAPPVPVASPPTEPIAATPVPQLPPVAARPTPQPGPRLFWPNILPGPRSAIRAALNLPPLVVSRDEPPLAKKPAIPAVTMTTPPKHTPEPPLVQHVPVPTAPEYEPKLPAFQPELPSVVSPPLPISKFKQPK</sequence>
<dbReference type="SUPFAM" id="SSF48371">
    <property type="entry name" value="ARM repeat"/>
    <property type="match status" value="1"/>
</dbReference>
<feature type="region of interest" description="Disordered" evidence="1">
    <location>
        <begin position="251"/>
        <end position="303"/>
    </location>
</feature>
<proteinExistence type="predicted"/>
<accession>A0A6P2CW27</accession>
<dbReference type="Gene3D" id="1.25.10.10">
    <property type="entry name" value="Leucine-rich Repeat Variant"/>
    <property type="match status" value="1"/>
</dbReference>
<gene>
    <name evidence="3" type="ORF">SOIL9_58000</name>
</gene>
<dbReference type="SMART" id="SM00567">
    <property type="entry name" value="EZ_HEAT"/>
    <property type="match status" value="2"/>
</dbReference>
<keyword evidence="4" id="KW-1185">Reference proteome</keyword>
<evidence type="ECO:0000256" key="2">
    <source>
        <dbReference type="SAM" id="SignalP"/>
    </source>
</evidence>